<dbReference type="Proteomes" id="UP001153069">
    <property type="component" value="Unassembled WGS sequence"/>
</dbReference>
<dbReference type="Pfam" id="PF12352">
    <property type="entry name" value="V-SNARE_C"/>
    <property type="match status" value="1"/>
</dbReference>
<sequence length="210" mass="24278">MAMARPSSPSNGNSFDAYYREFSALLRQLEEEPQQQPQKPSASSSSTSKSSSHVNNHSKPMTSHDTKESLQKQCSELLSLMTLEARSTDCPDTKFERLERVKIYKFQLEAVRQQHNQDFLMGDQAAAMLQVKDQIARTEMRAAQQNELLERARRSVLETEQVGNSVLQEMHRNRETIESAQRRIGTFSVMTEQASKIIQNMSKPWWRRRR</sequence>
<gene>
    <name evidence="2" type="ORF">SEMRO_426_G140370.1</name>
</gene>
<protein>
    <submittedName>
        <fullName evidence="2">Uncharacterized protein</fullName>
    </submittedName>
</protein>
<comment type="caution">
    <text evidence="2">The sequence shown here is derived from an EMBL/GenBank/DDBJ whole genome shotgun (WGS) entry which is preliminary data.</text>
</comment>
<dbReference type="EMBL" id="CAICTM010000425">
    <property type="protein sequence ID" value="CAB9510209.1"/>
    <property type="molecule type" value="Genomic_DNA"/>
</dbReference>
<name>A0A9N8DZX3_9STRA</name>
<proteinExistence type="predicted"/>
<reference evidence="2" key="1">
    <citation type="submission" date="2020-06" db="EMBL/GenBank/DDBJ databases">
        <authorList>
            <consortium name="Plant Systems Biology data submission"/>
        </authorList>
    </citation>
    <scope>NUCLEOTIDE SEQUENCE</scope>
    <source>
        <strain evidence="2">D6</strain>
    </source>
</reference>
<dbReference type="Gene3D" id="1.20.5.110">
    <property type="match status" value="1"/>
</dbReference>
<evidence type="ECO:0000256" key="1">
    <source>
        <dbReference type="SAM" id="MobiDB-lite"/>
    </source>
</evidence>
<feature type="region of interest" description="Disordered" evidence="1">
    <location>
        <begin position="26"/>
        <end position="70"/>
    </location>
</feature>
<keyword evidence="3" id="KW-1185">Reference proteome</keyword>
<feature type="compositionally biased region" description="Low complexity" evidence="1">
    <location>
        <begin position="34"/>
        <end position="52"/>
    </location>
</feature>
<accession>A0A9N8DZX3</accession>
<dbReference type="SUPFAM" id="SSF58038">
    <property type="entry name" value="SNARE fusion complex"/>
    <property type="match status" value="1"/>
</dbReference>
<evidence type="ECO:0000313" key="2">
    <source>
        <dbReference type="EMBL" id="CAB9510209.1"/>
    </source>
</evidence>
<organism evidence="2 3">
    <name type="scientific">Seminavis robusta</name>
    <dbReference type="NCBI Taxonomy" id="568900"/>
    <lineage>
        <taxon>Eukaryota</taxon>
        <taxon>Sar</taxon>
        <taxon>Stramenopiles</taxon>
        <taxon>Ochrophyta</taxon>
        <taxon>Bacillariophyta</taxon>
        <taxon>Bacillariophyceae</taxon>
        <taxon>Bacillariophycidae</taxon>
        <taxon>Naviculales</taxon>
        <taxon>Naviculaceae</taxon>
        <taxon>Seminavis</taxon>
    </lineage>
</organism>
<dbReference type="OrthoDB" id="430637at2759"/>
<dbReference type="AlphaFoldDB" id="A0A9N8DZX3"/>
<evidence type="ECO:0000313" key="3">
    <source>
        <dbReference type="Proteomes" id="UP001153069"/>
    </source>
</evidence>